<evidence type="ECO:0000256" key="2">
    <source>
        <dbReference type="ARBA" id="ARBA00022777"/>
    </source>
</evidence>
<feature type="domain" description="ANTAR" evidence="5">
    <location>
        <begin position="169"/>
        <end position="230"/>
    </location>
</feature>
<sequence length="258" mass="27731">MTNGDREARVLGAVVALVDNLLHDFDVVDLLTDLTERCADLLDISSAGLLLADPRGQLHLMAATSDRTVGLELFQLQADEGPCLDCYVSGEPISIADLDTETGHWPRFVPAAREAGFASVHAVPLRAAGSVLGALGLFGTSTGALNDADLLVGRSLAHVASVAIVQERPPTPETVLPRLRRALASRVVVEQAKGFLRERLDTSLTDAFTLLRQYAHHHDVHVSEVARRLMTRPDARPTIIAGLLELAEASGNEIRRTS</sequence>
<dbReference type="Pfam" id="PF13185">
    <property type="entry name" value="GAF_2"/>
    <property type="match status" value="1"/>
</dbReference>
<dbReference type="SMART" id="SM01012">
    <property type="entry name" value="ANTAR"/>
    <property type="match status" value="1"/>
</dbReference>
<dbReference type="Pfam" id="PF03861">
    <property type="entry name" value="ANTAR"/>
    <property type="match status" value="1"/>
</dbReference>
<evidence type="ECO:0000256" key="4">
    <source>
        <dbReference type="ARBA" id="ARBA00023163"/>
    </source>
</evidence>
<evidence type="ECO:0000256" key="1">
    <source>
        <dbReference type="ARBA" id="ARBA00022679"/>
    </source>
</evidence>
<dbReference type="InterPro" id="IPR012074">
    <property type="entry name" value="GAF_ANTAR"/>
</dbReference>
<dbReference type="SUPFAM" id="SSF55781">
    <property type="entry name" value="GAF domain-like"/>
    <property type="match status" value="1"/>
</dbReference>
<dbReference type="RefSeq" id="WP_091413554.1">
    <property type="nucleotide sequence ID" value="NZ_LT629749.1"/>
</dbReference>
<dbReference type="Proteomes" id="UP000199092">
    <property type="component" value="Chromosome I"/>
</dbReference>
<dbReference type="PIRSF" id="PIRSF036625">
    <property type="entry name" value="GAF_ANTAR"/>
    <property type="match status" value="1"/>
</dbReference>
<evidence type="ECO:0000256" key="3">
    <source>
        <dbReference type="ARBA" id="ARBA00023015"/>
    </source>
</evidence>
<dbReference type="InterPro" id="IPR029016">
    <property type="entry name" value="GAF-like_dom_sf"/>
</dbReference>
<dbReference type="InterPro" id="IPR003018">
    <property type="entry name" value="GAF"/>
</dbReference>
<evidence type="ECO:0000313" key="6">
    <source>
        <dbReference type="EMBL" id="SDS98062.1"/>
    </source>
</evidence>
<dbReference type="GO" id="GO:0003723">
    <property type="term" value="F:RNA binding"/>
    <property type="evidence" value="ECO:0007669"/>
    <property type="project" value="InterPro"/>
</dbReference>
<dbReference type="AlphaFoldDB" id="A0A1H1WM18"/>
<name>A0A1H1WM18_9ACTN</name>
<dbReference type="SUPFAM" id="SSF52172">
    <property type="entry name" value="CheY-like"/>
    <property type="match status" value="1"/>
</dbReference>
<evidence type="ECO:0000259" key="5">
    <source>
        <dbReference type="PROSITE" id="PS50921"/>
    </source>
</evidence>
<keyword evidence="7" id="KW-1185">Reference proteome</keyword>
<gene>
    <name evidence="6" type="ORF">SAMN04488543_2770</name>
</gene>
<dbReference type="STRING" id="546871.SAMN04488543_2770"/>
<protein>
    <submittedName>
        <fullName evidence="6">ANTAR domain-containing protein</fullName>
    </submittedName>
</protein>
<accession>A0A1H1WM18</accession>
<dbReference type="EMBL" id="LT629749">
    <property type="protein sequence ID" value="SDS98062.1"/>
    <property type="molecule type" value="Genomic_DNA"/>
</dbReference>
<dbReference type="InterPro" id="IPR036388">
    <property type="entry name" value="WH-like_DNA-bd_sf"/>
</dbReference>
<keyword evidence="3" id="KW-0805">Transcription regulation</keyword>
<dbReference type="OrthoDB" id="3683444at2"/>
<dbReference type="PROSITE" id="PS50921">
    <property type="entry name" value="ANTAR"/>
    <property type="match status" value="1"/>
</dbReference>
<dbReference type="GO" id="GO:0016301">
    <property type="term" value="F:kinase activity"/>
    <property type="evidence" value="ECO:0007669"/>
    <property type="project" value="UniProtKB-KW"/>
</dbReference>
<organism evidence="6 7">
    <name type="scientific">Friedmanniella luteola</name>
    <dbReference type="NCBI Taxonomy" id="546871"/>
    <lineage>
        <taxon>Bacteria</taxon>
        <taxon>Bacillati</taxon>
        <taxon>Actinomycetota</taxon>
        <taxon>Actinomycetes</taxon>
        <taxon>Propionibacteriales</taxon>
        <taxon>Nocardioidaceae</taxon>
        <taxon>Friedmanniella</taxon>
    </lineage>
</organism>
<dbReference type="InterPro" id="IPR011006">
    <property type="entry name" value="CheY-like_superfamily"/>
</dbReference>
<dbReference type="InterPro" id="IPR005561">
    <property type="entry name" value="ANTAR"/>
</dbReference>
<reference evidence="6 7" key="1">
    <citation type="submission" date="2016-10" db="EMBL/GenBank/DDBJ databases">
        <authorList>
            <person name="de Groot N.N."/>
        </authorList>
    </citation>
    <scope>NUCLEOTIDE SEQUENCE [LARGE SCALE GENOMIC DNA]</scope>
    <source>
        <strain evidence="6 7">DSM 21741</strain>
    </source>
</reference>
<dbReference type="Gene3D" id="1.10.10.10">
    <property type="entry name" value="Winged helix-like DNA-binding domain superfamily/Winged helix DNA-binding domain"/>
    <property type="match status" value="1"/>
</dbReference>
<evidence type="ECO:0000313" key="7">
    <source>
        <dbReference type="Proteomes" id="UP000199092"/>
    </source>
</evidence>
<keyword evidence="1" id="KW-0808">Transferase</keyword>
<keyword evidence="2" id="KW-0418">Kinase</keyword>
<dbReference type="Gene3D" id="3.30.450.40">
    <property type="match status" value="1"/>
</dbReference>
<proteinExistence type="predicted"/>
<keyword evidence="4" id="KW-0804">Transcription</keyword>